<evidence type="ECO:0000313" key="3">
    <source>
        <dbReference type="EMBL" id="CAL1382264.1"/>
    </source>
</evidence>
<reference evidence="3 4" key="1">
    <citation type="submission" date="2024-04" db="EMBL/GenBank/DDBJ databases">
        <authorList>
            <person name="Fracassetti M."/>
        </authorList>
    </citation>
    <scope>NUCLEOTIDE SEQUENCE [LARGE SCALE GENOMIC DNA]</scope>
</reference>
<comment type="function">
    <text evidence="1">Specifically recognizes and binds N6-methyladenosine (m6A)-containing RNAs, and regulates mRNA stability. M6A is a modification present at internal sites of mRNAs and some non-coding RNAs and plays a role in mRNA stability and processing.</text>
</comment>
<dbReference type="PANTHER" id="PTHR12357">
    <property type="entry name" value="YTH YT521-B HOMOLOGY DOMAIN-CONTAINING"/>
    <property type="match status" value="1"/>
</dbReference>
<feature type="domain" description="YTH" evidence="2">
    <location>
        <begin position="79"/>
        <end position="216"/>
    </location>
</feature>
<name>A0AAV2E8R3_9ROSI</name>
<keyword evidence="4" id="KW-1185">Reference proteome</keyword>
<evidence type="ECO:0000313" key="4">
    <source>
        <dbReference type="Proteomes" id="UP001497516"/>
    </source>
</evidence>
<dbReference type="Proteomes" id="UP001497516">
    <property type="component" value="Chromosome 4"/>
</dbReference>
<protein>
    <recommendedName>
        <fullName evidence="1">YTH domain-containing family protein</fullName>
    </recommendedName>
</protein>
<dbReference type="AlphaFoldDB" id="A0AAV2E8R3"/>
<organism evidence="3 4">
    <name type="scientific">Linum trigynum</name>
    <dbReference type="NCBI Taxonomy" id="586398"/>
    <lineage>
        <taxon>Eukaryota</taxon>
        <taxon>Viridiplantae</taxon>
        <taxon>Streptophyta</taxon>
        <taxon>Embryophyta</taxon>
        <taxon>Tracheophyta</taxon>
        <taxon>Spermatophyta</taxon>
        <taxon>Magnoliopsida</taxon>
        <taxon>eudicotyledons</taxon>
        <taxon>Gunneridae</taxon>
        <taxon>Pentapetalae</taxon>
        <taxon>rosids</taxon>
        <taxon>fabids</taxon>
        <taxon>Malpighiales</taxon>
        <taxon>Linaceae</taxon>
        <taxon>Linum</taxon>
    </lineage>
</organism>
<dbReference type="EMBL" id="OZ034817">
    <property type="protein sequence ID" value="CAL1382264.1"/>
    <property type="molecule type" value="Genomic_DNA"/>
</dbReference>
<gene>
    <name evidence="3" type="ORF">LTRI10_LOCUS23597</name>
</gene>
<dbReference type="GO" id="GO:0005737">
    <property type="term" value="C:cytoplasm"/>
    <property type="evidence" value="ECO:0007669"/>
    <property type="project" value="TreeGrafter"/>
</dbReference>
<dbReference type="InterPro" id="IPR007275">
    <property type="entry name" value="YTH_domain"/>
</dbReference>
<dbReference type="GO" id="GO:0061157">
    <property type="term" value="P:mRNA destabilization"/>
    <property type="evidence" value="ECO:0007669"/>
    <property type="project" value="TreeGrafter"/>
</dbReference>
<proteinExistence type="inferred from homology"/>
<dbReference type="Gene3D" id="3.10.590.10">
    <property type="entry name" value="ph1033 like domains"/>
    <property type="match status" value="1"/>
</dbReference>
<evidence type="ECO:0000256" key="1">
    <source>
        <dbReference type="RuleBase" id="RU369095"/>
    </source>
</evidence>
<dbReference type="GO" id="GO:1990247">
    <property type="term" value="F:N6-methyladenosine-containing RNA reader activity"/>
    <property type="evidence" value="ECO:0007669"/>
    <property type="project" value="UniProtKB-UniRule"/>
</dbReference>
<dbReference type="Pfam" id="PF04146">
    <property type="entry name" value="YTH"/>
    <property type="match status" value="1"/>
</dbReference>
<evidence type="ECO:0000259" key="2">
    <source>
        <dbReference type="PROSITE" id="PS50882"/>
    </source>
</evidence>
<dbReference type="InterPro" id="IPR045168">
    <property type="entry name" value="YTH_prot"/>
</dbReference>
<comment type="similarity">
    <text evidence="1">Belongs to the YTHDF family.</text>
</comment>
<sequence length="216" mass="24632">MVVDNKYKSKCRGYGNENIDGLSELNRGPRAKSFKNHKEIATGTEAAVEGQNIPATETNIEEKFEQYNREDFKEDYTEARFFVMKSYSEDDVHKSIKYGVWTSTLNGNKKLDGAYQEAQANPGAGPIFLLFSVNTSGQFVGLAEMIGRVDFDKTVEHWQQEKWKGCFPVKWHIVKDIPNSSLRHITLENNENKPVTNSRDTQEVVSEKGIKILKNF</sequence>
<accession>A0AAV2E8R3</accession>
<keyword evidence="1" id="KW-0694">RNA-binding</keyword>
<dbReference type="GO" id="GO:0003729">
    <property type="term" value="F:mRNA binding"/>
    <property type="evidence" value="ECO:0007669"/>
    <property type="project" value="UniProtKB-UniRule"/>
</dbReference>
<dbReference type="CDD" id="cd21134">
    <property type="entry name" value="YTH"/>
    <property type="match status" value="1"/>
</dbReference>
<dbReference type="PROSITE" id="PS50882">
    <property type="entry name" value="YTH"/>
    <property type="match status" value="1"/>
</dbReference>
<dbReference type="PANTHER" id="PTHR12357:SF82">
    <property type="entry name" value="YTH DOMAIN-CONTAINING FAMILY PROTEIN"/>
    <property type="match status" value="1"/>
</dbReference>